<evidence type="ECO:0000313" key="2">
    <source>
        <dbReference type="Proteomes" id="UP000032180"/>
    </source>
</evidence>
<proteinExistence type="predicted"/>
<name>A0A0D9WSZ5_9ORYZ</name>
<reference evidence="1" key="3">
    <citation type="submission" date="2015-04" db="UniProtKB">
        <authorList>
            <consortium name="EnsemblPlants"/>
        </authorList>
    </citation>
    <scope>IDENTIFICATION</scope>
</reference>
<dbReference type="HOGENOM" id="CLU_2725842_0_0_1"/>
<evidence type="ECO:0000313" key="1">
    <source>
        <dbReference type="EnsemblPlants" id="LPERR06G19820.4"/>
    </source>
</evidence>
<organism evidence="1 2">
    <name type="scientific">Leersia perrieri</name>
    <dbReference type="NCBI Taxonomy" id="77586"/>
    <lineage>
        <taxon>Eukaryota</taxon>
        <taxon>Viridiplantae</taxon>
        <taxon>Streptophyta</taxon>
        <taxon>Embryophyta</taxon>
        <taxon>Tracheophyta</taxon>
        <taxon>Spermatophyta</taxon>
        <taxon>Magnoliopsida</taxon>
        <taxon>Liliopsida</taxon>
        <taxon>Poales</taxon>
        <taxon>Poaceae</taxon>
        <taxon>BOP clade</taxon>
        <taxon>Oryzoideae</taxon>
        <taxon>Oryzeae</taxon>
        <taxon>Oryzinae</taxon>
        <taxon>Leersia</taxon>
    </lineage>
</organism>
<reference evidence="2" key="2">
    <citation type="submission" date="2013-12" db="EMBL/GenBank/DDBJ databases">
        <authorList>
            <person name="Yu Y."/>
            <person name="Lee S."/>
            <person name="de Baynast K."/>
            <person name="Wissotski M."/>
            <person name="Liu L."/>
            <person name="Talag J."/>
            <person name="Goicoechea J."/>
            <person name="Angelova A."/>
            <person name="Jetty R."/>
            <person name="Kudrna D."/>
            <person name="Golser W."/>
            <person name="Rivera L."/>
            <person name="Zhang J."/>
            <person name="Wing R."/>
        </authorList>
    </citation>
    <scope>NUCLEOTIDE SEQUENCE</scope>
</reference>
<dbReference type="Proteomes" id="UP000032180">
    <property type="component" value="Chromosome 6"/>
</dbReference>
<protein>
    <submittedName>
        <fullName evidence="1">Uncharacterized protein</fullName>
    </submittedName>
</protein>
<keyword evidence="2" id="KW-1185">Reference proteome</keyword>
<dbReference type="Gramene" id="LPERR06G19820.4">
    <property type="protein sequence ID" value="LPERR06G19820.4"/>
    <property type="gene ID" value="LPERR06G19820"/>
</dbReference>
<dbReference type="EnsemblPlants" id="LPERR06G19820.4">
    <property type="protein sequence ID" value="LPERR06G19820.4"/>
    <property type="gene ID" value="LPERR06G19820"/>
</dbReference>
<dbReference type="AlphaFoldDB" id="A0A0D9WSZ5"/>
<reference evidence="1 2" key="1">
    <citation type="submission" date="2012-08" db="EMBL/GenBank/DDBJ databases">
        <title>Oryza genome evolution.</title>
        <authorList>
            <person name="Wing R.A."/>
        </authorList>
    </citation>
    <scope>NUCLEOTIDE SEQUENCE</scope>
</reference>
<accession>A0A0D9WSZ5</accession>
<sequence>MLRWRPGTRLLSCRFPPLLSLRPRPASPALRSSNARFTASSADSFGCEELRGEAGGGDADADAAAAAAFFSS</sequence>